<sequence>MHFKHRLPVLVDDLVHVIIESDDHWWPRDFQRLALISSAWLTPVRKRLYATPFLRSFRACKLFARTLSENTTLLSYLRGLDLRPIADGRRLLDAEEMQSLRFILALKGLQAIAFGGDLAVSAERFIHVMVDTHAITTLHIDGYSSSDGHALSTVHRLPSLEWDDVVAFRFPHLRQLTLSNLALTIHPPTLERPSVMTRLTLSNVDIVDGFLPDLCSAAWDSLRVLKVVGKSAVDMDDHIISMLEACPGLEELHYAATDMSTQPSIFDEEAPTCPNLQILSVSGFDVNPQTLDAIARACPKLAELAILGRIIRIAPDEWTLYVQSAKLPCLRRLVTPAGTNLPPFTFWSPDQRGALQHACQSRGIQLGSGTVEIHSYALC</sequence>
<dbReference type="AlphaFoldDB" id="A0A4Q9N7B9"/>
<dbReference type="InterPro" id="IPR032675">
    <property type="entry name" value="LRR_dom_sf"/>
</dbReference>
<protein>
    <recommendedName>
        <fullName evidence="2">F-box domain-containing protein</fullName>
    </recommendedName>
</protein>
<dbReference type="Gene3D" id="3.80.10.10">
    <property type="entry name" value="Ribonuclease Inhibitor"/>
    <property type="match status" value="1"/>
</dbReference>
<proteinExistence type="predicted"/>
<gene>
    <name evidence="1" type="ORF">BD311DRAFT_745545</name>
</gene>
<dbReference type="SUPFAM" id="SSF52047">
    <property type="entry name" value="RNI-like"/>
    <property type="match status" value="1"/>
</dbReference>
<dbReference type="Proteomes" id="UP000292957">
    <property type="component" value="Unassembled WGS sequence"/>
</dbReference>
<evidence type="ECO:0000313" key="1">
    <source>
        <dbReference type="EMBL" id="TBU35081.1"/>
    </source>
</evidence>
<evidence type="ECO:0008006" key="2">
    <source>
        <dbReference type="Google" id="ProtNLM"/>
    </source>
</evidence>
<dbReference type="EMBL" id="ML143387">
    <property type="protein sequence ID" value="TBU35081.1"/>
    <property type="molecule type" value="Genomic_DNA"/>
</dbReference>
<dbReference type="OrthoDB" id="3251638at2759"/>
<name>A0A4Q9N7B9_9APHY</name>
<organism evidence="1">
    <name type="scientific">Dichomitus squalens</name>
    <dbReference type="NCBI Taxonomy" id="114155"/>
    <lineage>
        <taxon>Eukaryota</taxon>
        <taxon>Fungi</taxon>
        <taxon>Dikarya</taxon>
        <taxon>Basidiomycota</taxon>
        <taxon>Agaricomycotina</taxon>
        <taxon>Agaricomycetes</taxon>
        <taxon>Polyporales</taxon>
        <taxon>Polyporaceae</taxon>
        <taxon>Dichomitus</taxon>
    </lineage>
</organism>
<accession>A0A4Q9N7B9</accession>
<reference evidence="1" key="1">
    <citation type="submission" date="2019-01" db="EMBL/GenBank/DDBJ databases">
        <title>Draft genome sequences of three monokaryotic isolates of the white-rot basidiomycete fungus Dichomitus squalens.</title>
        <authorList>
            <consortium name="DOE Joint Genome Institute"/>
            <person name="Lopez S.C."/>
            <person name="Andreopoulos B."/>
            <person name="Pangilinan J."/>
            <person name="Lipzen A."/>
            <person name="Riley R."/>
            <person name="Ahrendt S."/>
            <person name="Ng V."/>
            <person name="Barry K."/>
            <person name="Daum C."/>
            <person name="Grigoriev I.V."/>
            <person name="Hilden K.S."/>
            <person name="Makela M.R."/>
            <person name="de Vries R.P."/>
        </authorList>
    </citation>
    <scope>NUCLEOTIDE SEQUENCE [LARGE SCALE GENOMIC DNA]</scope>
    <source>
        <strain evidence="1">OM18370.1</strain>
    </source>
</reference>